<proteinExistence type="predicted"/>
<dbReference type="Proteomes" id="UP000225215">
    <property type="component" value="Segment"/>
</dbReference>
<dbReference type="SUPFAM" id="SSF52833">
    <property type="entry name" value="Thioredoxin-like"/>
    <property type="match status" value="1"/>
</dbReference>
<dbReference type="InterPro" id="IPR036249">
    <property type="entry name" value="Thioredoxin-like_sf"/>
</dbReference>
<organism evidence="1 2">
    <name type="scientific">Aeromonas phage 65.2</name>
    <dbReference type="NCBI Taxonomy" id="1932896"/>
    <lineage>
        <taxon>Viruses</taxon>
        <taxon>Duplodnaviria</taxon>
        <taxon>Heunggongvirae</taxon>
        <taxon>Uroviricota</taxon>
        <taxon>Caudoviricetes</taxon>
        <taxon>Pantevenvirales</taxon>
        <taxon>Straboviridae</taxon>
        <taxon>Emmerichvirinae</taxon>
        <taxon>Ishigurovirus</taxon>
        <taxon>Ishigurovirus osborne</taxon>
    </lineage>
</organism>
<accession>A0A219YBQ6</accession>
<dbReference type="EMBL" id="KY290955">
    <property type="protein sequence ID" value="APU01431.1"/>
    <property type="molecule type" value="Genomic_DNA"/>
</dbReference>
<dbReference type="PROSITE" id="PS51354">
    <property type="entry name" value="GLUTAREDOXIN_2"/>
    <property type="match status" value="1"/>
</dbReference>
<evidence type="ECO:0000313" key="1">
    <source>
        <dbReference type="EMBL" id="APU01431.1"/>
    </source>
</evidence>
<name>A0A219YBQ6_9CAUD</name>
<evidence type="ECO:0000313" key="2">
    <source>
        <dbReference type="Proteomes" id="UP000225215"/>
    </source>
</evidence>
<protein>
    <submittedName>
        <fullName evidence="1">Thioredoxin</fullName>
    </submittedName>
</protein>
<sequence length="89" mass="10161">MITIFGFDPDNYKCKPCIKAKMLAESRGIDFEFKPILKEGTSEESRENKKTLGELRKSLDLPMTGFTMPQIFKGNELIGGFDEFRSYIA</sequence>
<dbReference type="Gene3D" id="3.40.30.10">
    <property type="entry name" value="Glutaredoxin"/>
    <property type="match status" value="1"/>
</dbReference>
<reference evidence="1 2" key="1">
    <citation type="journal article" date="2017" name="Sci. Rep.">
        <title>Characterization and diversity of phages infecting Aeromonas salmonicida subsp. salmonicida.</title>
        <authorList>
            <person name="Vincent A.T."/>
            <person name="Paquet V.E."/>
            <person name="Bernatchez A."/>
            <person name="Tremblay D.M."/>
            <person name="Moineau S."/>
            <person name="Charette S.J."/>
        </authorList>
    </citation>
    <scope>NUCLEOTIDE SEQUENCE [LARGE SCALE GENOMIC DNA]</scope>
</reference>